<dbReference type="SMART" id="SM00849">
    <property type="entry name" value="Lactamase_B"/>
    <property type="match status" value="1"/>
</dbReference>
<dbReference type="Pfam" id="PF00753">
    <property type="entry name" value="Lactamase_B"/>
    <property type="match status" value="1"/>
</dbReference>
<dbReference type="AlphaFoldDB" id="A0A177FGD5"/>
<dbReference type="GeneID" id="34598135"/>
<dbReference type="PANTHER" id="PTHR42951">
    <property type="entry name" value="METALLO-BETA-LACTAMASE DOMAIN-CONTAINING"/>
    <property type="match status" value="1"/>
</dbReference>
<dbReference type="InterPro" id="IPR001279">
    <property type="entry name" value="Metallo-B-lactamas"/>
</dbReference>
<dbReference type="RefSeq" id="XP_022514632.1">
    <property type="nucleotide sequence ID" value="XM_022652938.1"/>
</dbReference>
<dbReference type="InterPro" id="IPR036866">
    <property type="entry name" value="RibonucZ/Hydroxyglut_hydro"/>
</dbReference>
<evidence type="ECO:0000259" key="1">
    <source>
        <dbReference type="SMART" id="SM00849"/>
    </source>
</evidence>
<evidence type="ECO:0000313" key="3">
    <source>
        <dbReference type="Proteomes" id="UP000077002"/>
    </source>
</evidence>
<accession>A0A177FGD5</accession>
<dbReference type="Proteomes" id="UP000077002">
    <property type="component" value="Unassembled WGS sequence"/>
</dbReference>
<reference evidence="2 3" key="1">
    <citation type="submission" date="2016-03" db="EMBL/GenBank/DDBJ databases">
        <title>Draft genome sequence of the Fonsecaea monophora CBS 269.37.</title>
        <authorList>
            <person name="Bombassaro A."/>
            <person name="Vinicius W.A."/>
            <person name="De Hoog S."/>
            <person name="Sun J."/>
            <person name="Souza E.M."/>
            <person name="Raittz R.T."/>
            <person name="Costa F."/>
            <person name="Leao A.C."/>
            <person name="Tadra-Sfeir M.Z."/>
            <person name="Baura V."/>
            <person name="Balsanelli E."/>
            <person name="Pedrosa F.O."/>
            <person name="Moreno L.F."/>
            <person name="Steffens M.B."/>
            <person name="Xi L."/>
            <person name="Bocca A.L."/>
            <person name="Felipe M.S."/>
            <person name="Teixeira M."/>
            <person name="Telles Filho F.Q."/>
            <person name="Azevedo C.M."/>
            <person name="Gomes R."/>
            <person name="Vicente V.A."/>
        </authorList>
    </citation>
    <scope>NUCLEOTIDE SEQUENCE [LARGE SCALE GENOMIC DNA]</scope>
    <source>
        <strain evidence="2 3">CBS 269.37</strain>
    </source>
</reference>
<proteinExistence type="predicted"/>
<sequence length="296" mass="33290">MGEPIPLQVDTYVSPPIKTATGLDDPDKQWWQPITSTLIHGPTSAVLVDPPITTAQAEKVADWVDSVLSLYPGKRLRYIYITHAHGDHYFGAPVIQKRFSGVQILVTAAVLTGIEYMNAPEVYSVWTKWFPGGQLSVEKVSPTALPPSNEFVMDGEVFKAYDVSSDCERSSFLHVPSIHLIVGGDVVYGDCHQHLREANTTEKRRRWLDALDLIESLEPNTVIPGHKRASQSDGRHLVEATRKYIHDFIRWGEEIRDNDSIGDSEKPQALFSRVKQGYPHRWNDWLLNGSAVAFFN</sequence>
<organism evidence="2 3">
    <name type="scientific">Fonsecaea monophora</name>
    <dbReference type="NCBI Taxonomy" id="254056"/>
    <lineage>
        <taxon>Eukaryota</taxon>
        <taxon>Fungi</taxon>
        <taxon>Dikarya</taxon>
        <taxon>Ascomycota</taxon>
        <taxon>Pezizomycotina</taxon>
        <taxon>Eurotiomycetes</taxon>
        <taxon>Chaetothyriomycetidae</taxon>
        <taxon>Chaetothyriales</taxon>
        <taxon>Herpotrichiellaceae</taxon>
        <taxon>Fonsecaea</taxon>
    </lineage>
</organism>
<dbReference type="EMBL" id="LVKK01000014">
    <property type="protein sequence ID" value="OAG42680.1"/>
    <property type="molecule type" value="Genomic_DNA"/>
</dbReference>
<name>A0A177FGD5_9EURO</name>
<comment type="caution">
    <text evidence="2">The sequence shown here is derived from an EMBL/GenBank/DDBJ whole genome shotgun (WGS) entry which is preliminary data.</text>
</comment>
<dbReference type="CDD" id="cd07739">
    <property type="entry name" value="metallo-hydrolase-like_MBL-fold"/>
    <property type="match status" value="1"/>
</dbReference>
<keyword evidence="3" id="KW-1185">Reference proteome</keyword>
<dbReference type="OrthoDB" id="536211at2759"/>
<protein>
    <recommendedName>
        <fullName evidence="1">Metallo-beta-lactamase domain-containing protein</fullName>
    </recommendedName>
</protein>
<dbReference type="SUPFAM" id="SSF56281">
    <property type="entry name" value="Metallo-hydrolase/oxidoreductase"/>
    <property type="match status" value="1"/>
</dbReference>
<evidence type="ECO:0000313" key="2">
    <source>
        <dbReference type="EMBL" id="OAG42680.1"/>
    </source>
</evidence>
<feature type="domain" description="Metallo-beta-lactamase" evidence="1">
    <location>
        <begin position="33"/>
        <end position="226"/>
    </location>
</feature>
<dbReference type="InterPro" id="IPR050855">
    <property type="entry name" value="NDM-1-like"/>
</dbReference>
<dbReference type="PANTHER" id="PTHR42951:SF14">
    <property type="entry name" value="METALLO-BETA-LACTAMASE SUPERFAMILY PROTEIN"/>
    <property type="match status" value="1"/>
</dbReference>
<dbReference type="Gene3D" id="3.60.15.10">
    <property type="entry name" value="Ribonuclease Z/Hydroxyacylglutathione hydrolase-like"/>
    <property type="match status" value="1"/>
</dbReference>
<gene>
    <name evidence="2" type="ORF">AYO21_02963</name>
</gene>